<reference evidence="1" key="1">
    <citation type="submission" date="2021-02" db="EMBL/GenBank/DDBJ databases">
        <authorList>
            <person name="Nowell W R."/>
        </authorList>
    </citation>
    <scope>NUCLEOTIDE SEQUENCE</scope>
    <source>
        <strain evidence="1">Ploen Becks lab</strain>
    </source>
</reference>
<name>A0A813U230_9BILA</name>
<organism evidence="1 2">
    <name type="scientific">Brachionus calyciflorus</name>
    <dbReference type="NCBI Taxonomy" id="104777"/>
    <lineage>
        <taxon>Eukaryota</taxon>
        <taxon>Metazoa</taxon>
        <taxon>Spiralia</taxon>
        <taxon>Gnathifera</taxon>
        <taxon>Rotifera</taxon>
        <taxon>Eurotatoria</taxon>
        <taxon>Monogononta</taxon>
        <taxon>Pseudotrocha</taxon>
        <taxon>Ploima</taxon>
        <taxon>Brachionidae</taxon>
        <taxon>Brachionus</taxon>
    </lineage>
</organism>
<keyword evidence="2" id="KW-1185">Reference proteome</keyword>
<dbReference type="OrthoDB" id="7452211at2759"/>
<evidence type="ECO:0008006" key="3">
    <source>
        <dbReference type="Google" id="ProtNLM"/>
    </source>
</evidence>
<dbReference type="EMBL" id="CAJNOC010000959">
    <property type="protein sequence ID" value="CAF0821630.1"/>
    <property type="molecule type" value="Genomic_DNA"/>
</dbReference>
<comment type="caution">
    <text evidence="1">The sequence shown here is derived from an EMBL/GenBank/DDBJ whole genome shotgun (WGS) entry which is preliminary data.</text>
</comment>
<sequence length="196" mass="22909">MAPHKFSYIIFSNGTKNYQNSLRLKLYNQLIPYNPAPTFLGITFDPHFTFKNQIDSVKSQFFNPLNCIKILSNKKWKINLNTLKCVYLALIRSKIDYSSPIISVISENKIRKLESIQNCALRAIFRQPFNQSTNELYNIAKITSIQTRLSQLNFKFLDKAILFENPLIECLIDEYTGINESRLQKMKTLLCEYFSK</sequence>
<dbReference type="AlphaFoldDB" id="A0A813U230"/>
<accession>A0A813U230</accession>
<protein>
    <recommendedName>
        <fullName evidence="3">RNA-directed DNA polymerase from mobile element jockey-like</fullName>
    </recommendedName>
</protein>
<evidence type="ECO:0000313" key="2">
    <source>
        <dbReference type="Proteomes" id="UP000663879"/>
    </source>
</evidence>
<gene>
    <name evidence="1" type="ORF">OXX778_LOCUS7497</name>
</gene>
<dbReference type="Proteomes" id="UP000663879">
    <property type="component" value="Unassembled WGS sequence"/>
</dbReference>
<proteinExistence type="predicted"/>
<evidence type="ECO:0000313" key="1">
    <source>
        <dbReference type="EMBL" id="CAF0821630.1"/>
    </source>
</evidence>